<dbReference type="InterPro" id="IPR053181">
    <property type="entry name" value="EcdB-like_regulator"/>
</dbReference>
<dbReference type="SMART" id="SM00066">
    <property type="entry name" value="GAL4"/>
    <property type="match status" value="2"/>
</dbReference>
<name>A0A1X0RG98_RHIZD</name>
<dbReference type="SUPFAM" id="SSF57701">
    <property type="entry name" value="Zn2/Cys6 DNA-binding domain"/>
    <property type="match status" value="2"/>
</dbReference>
<reference evidence="2" key="1">
    <citation type="journal article" date="2016" name="Proc. Natl. Acad. Sci. U.S.A.">
        <title>Lipid metabolic changes in an early divergent fungus govern the establishment of a mutualistic symbiosis with endobacteria.</title>
        <authorList>
            <person name="Lastovetsky O.A."/>
            <person name="Gaspar M.L."/>
            <person name="Mondo S.J."/>
            <person name="LaButti K.M."/>
            <person name="Sandor L."/>
            <person name="Grigoriev I.V."/>
            <person name="Henry S.A."/>
            <person name="Pawlowska T.E."/>
        </authorList>
    </citation>
    <scope>NUCLEOTIDE SEQUENCE [LARGE SCALE GENOMIC DNA]</scope>
    <source>
        <strain evidence="2">ATCC 52814</strain>
    </source>
</reference>
<feature type="domain" description="Zn(2)-C6 fungal-type" evidence="1">
    <location>
        <begin position="15"/>
        <end position="45"/>
    </location>
</feature>
<gene>
    <name evidence="2" type="ORF">BCV72DRAFT_285158</name>
</gene>
<dbReference type="InterPro" id="IPR036864">
    <property type="entry name" value="Zn2-C6_fun-type_DNA-bd_sf"/>
</dbReference>
<dbReference type="AlphaFoldDB" id="A0A1X0RG98"/>
<feature type="non-terminal residue" evidence="2">
    <location>
        <position position="172"/>
    </location>
</feature>
<accession>A0A1X0RG98</accession>
<organism evidence="2">
    <name type="scientific">Rhizopus microsporus var. microsporus</name>
    <dbReference type="NCBI Taxonomy" id="86635"/>
    <lineage>
        <taxon>Eukaryota</taxon>
        <taxon>Fungi</taxon>
        <taxon>Fungi incertae sedis</taxon>
        <taxon>Mucoromycota</taxon>
        <taxon>Mucoromycotina</taxon>
        <taxon>Mucoromycetes</taxon>
        <taxon>Mucorales</taxon>
        <taxon>Mucorineae</taxon>
        <taxon>Rhizopodaceae</taxon>
        <taxon>Rhizopus</taxon>
    </lineage>
</organism>
<dbReference type="GO" id="GO:0008270">
    <property type="term" value="F:zinc ion binding"/>
    <property type="evidence" value="ECO:0007669"/>
    <property type="project" value="InterPro"/>
</dbReference>
<protein>
    <recommendedName>
        <fullName evidence="1">Zn(2)-C6 fungal-type domain-containing protein</fullName>
    </recommendedName>
</protein>
<dbReference type="PROSITE" id="PS50048">
    <property type="entry name" value="ZN2_CY6_FUNGAL_2"/>
    <property type="match status" value="1"/>
</dbReference>
<dbReference type="InterPro" id="IPR001138">
    <property type="entry name" value="Zn2Cys6_DnaBD"/>
</dbReference>
<dbReference type="EMBL" id="KV921861">
    <property type="protein sequence ID" value="ORE10898.1"/>
    <property type="molecule type" value="Genomic_DNA"/>
</dbReference>
<dbReference type="PROSITE" id="PS00463">
    <property type="entry name" value="ZN2_CY6_FUNGAL_1"/>
    <property type="match status" value="1"/>
</dbReference>
<sequence length="172" mass="19081">MPDSAKIDKQNQGAACFRCRGFRHACDKNKPSCSRCARRGITCVYPEAAPTLKKLQKATETLGDRIKKFGDRIKAGEMAPLFNIQSAQNDIGSPAYSSSGSSVFSAYSEEEDRPRIKIRRGAKVASTSNFSVYPCSKCFKDLQQCDLLLPRCTRCEANDFECGYKKTEPKAN</sequence>
<dbReference type="OrthoDB" id="39175at2759"/>
<dbReference type="PANTHER" id="PTHR47785">
    <property type="entry name" value="ZN(II)2CYS6 TRANSCRIPTION FACTOR (EUROFUNG)-RELATED-RELATED"/>
    <property type="match status" value="1"/>
</dbReference>
<dbReference type="Proteomes" id="UP000242414">
    <property type="component" value="Unassembled WGS sequence"/>
</dbReference>
<dbReference type="Gene3D" id="4.10.240.10">
    <property type="entry name" value="Zn(2)-C6 fungal-type DNA-binding domain"/>
    <property type="match status" value="1"/>
</dbReference>
<evidence type="ECO:0000313" key="2">
    <source>
        <dbReference type="EMBL" id="ORE10898.1"/>
    </source>
</evidence>
<dbReference type="GO" id="GO:0000981">
    <property type="term" value="F:DNA-binding transcription factor activity, RNA polymerase II-specific"/>
    <property type="evidence" value="ECO:0007669"/>
    <property type="project" value="InterPro"/>
</dbReference>
<dbReference type="Pfam" id="PF00172">
    <property type="entry name" value="Zn_clus"/>
    <property type="match status" value="1"/>
</dbReference>
<proteinExistence type="predicted"/>
<evidence type="ECO:0000259" key="1">
    <source>
        <dbReference type="PROSITE" id="PS50048"/>
    </source>
</evidence>
<dbReference type="CDD" id="cd00067">
    <property type="entry name" value="GAL4"/>
    <property type="match status" value="1"/>
</dbReference>
<dbReference type="VEuPathDB" id="FungiDB:BCV72DRAFT_285158"/>